<evidence type="ECO:0000313" key="2">
    <source>
        <dbReference type="WBParaSite" id="L893_g24182.t1"/>
    </source>
</evidence>
<proteinExistence type="predicted"/>
<dbReference type="AlphaFoldDB" id="A0A1I7ZAB1"/>
<protein>
    <submittedName>
        <fullName evidence="2">Secreted protein</fullName>
    </submittedName>
</protein>
<evidence type="ECO:0000313" key="1">
    <source>
        <dbReference type="Proteomes" id="UP000095287"/>
    </source>
</evidence>
<organism evidence="1 2">
    <name type="scientific">Steinernema glaseri</name>
    <dbReference type="NCBI Taxonomy" id="37863"/>
    <lineage>
        <taxon>Eukaryota</taxon>
        <taxon>Metazoa</taxon>
        <taxon>Ecdysozoa</taxon>
        <taxon>Nematoda</taxon>
        <taxon>Chromadorea</taxon>
        <taxon>Rhabditida</taxon>
        <taxon>Tylenchina</taxon>
        <taxon>Panagrolaimomorpha</taxon>
        <taxon>Strongyloidoidea</taxon>
        <taxon>Steinernematidae</taxon>
        <taxon>Steinernema</taxon>
    </lineage>
</organism>
<dbReference type="Proteomes" id="UP000095287">
    <property type="component" value="Unplaced"/>
</dbReference>
<name>A0A1I7ZAB1_9BILA</name>
<reference evidence="2" key="1">
    <citation type="submission" date="2016-11" db="UniProtKB">
        <authorList>
            <consortium name="WormBaseParasite"/>
        </authorList>
    </citation>
    <scope>IDENTIFICATION</scope>
</reference>
<keyword evidence="1" id="KW-1185">Reference proteome</keyword>
<dbReference type="WBParaSite" id="L893_g24182.t1">
    <property type="protein sequence ID" value="L893_g24182.t1"/>
    <property type="gene ID" value="L893_g24182"/>
</dbReference>
<sequence>MWARGALVTLYFVLIFALLWLCLRHFQDALSLQESRISETLMKICSGQAGKNYRKCRMFLTSQKDESVEINSVMPYTSL</sequence>
<accession>A0A1I7ZAB1</accession>